<dbReference type="PROSITE" id="PS50059">
    <property type="entry name" value="FKBP_PPIASE"/>
    <property type="match status" value="1"/>
</dbReference>
<evidence type="ECO:0000256" key="11">
    <source>
        <dbReference type="SAM" id="MobiDB-lite"/>
    </source>
</evidence>
<comment type="catalytic activity">
    <reaction evidence="1 9 10">
        <text>[protein]-peptidylproline (omega=180) = [protein]-peptidylproline (omega=0)</text>
        <dbReference type="Rhea" id="RHEA:16237"/>
        <dbReference type="Rhea" id="RHEA-COMP:10747"/>
        <dbReference type="Rhea" id="RHEA-COMP:10748"/>
        <dbReference type="ChEBI" id="CHEBI:83833"/>
        <dbReference type="ChEBI" id="CHEBI:83834"/>
        <dbReference type="EC" id="5.2.1.8"/>
    </reaction>
</comment>
<dbReference type="PANTHER" id="PTHR47861:SF3">
    <property type="entry name" value="FKBP-TYPE PEPTIDYL-PROLYL CIS-TRANS ISOMERASE SLYD"/>
    <property type="match status" value="1"/>
</dbReference>
<protein>
    <recommendedName>
        <fullName evidence="10">Peptidyl-prolyl cis-trans isomerase</fullName>
        <ecNumber evidence="10">5.2.1.8</ecNumber>
    </recommendedName>
</protein>
<proteinExistence type="inferred from homology"/>
<evidence type="ECO:0000256" key="1">
    <source>
        <dbReference type="ARBA" id="ARBA00000971"/>
    </source>
</evidence>
<evidence type="ECO:0000256" key="3">
    <source>
        <dbReference type="ARBA" id="ARBA00006577"/>
    </source>
</evidence>
<keyword evidence="6" id="KW-0143">Chaperone</keyword>
<dbReference type="InterPro" id="IPR001179">
    <property type="entry name" value="PPIase_FKBP_dom"/>
</dbReference>
<feature type="domain" description="PPIase FKBP-type" evidence="12">
    <location>
        <begin position="7"/>
        <end position="82"/>
    </location>
</feature>
<dbReference type="Proteomes" id="UP000595074">
    <property type="component" value="Chromosome"/>
</dbReference>
<dbReference type="AlphaFoldDB" id="A0A7M1S6A6"/>
<evidence type="ECO:0000259" key="12">
    <source>
        <dbReference type="PROSITE" id="PS50059"/>
    </source>
</evidence>
<comment type="subcellular location">
    <subcellularLocation>
        <location evidence="2">Cytoplasm</location>
    </subcellularLocation>
</comment>
<keyword evidence="14" id="KW-1185">Reference proteome</keyword>
<comment type="similarity">
    <text evidence="3 10">Belongs to the FKBP-type PPIase family.</text>
</comment>
<feature type="region of interest" description="Disordered" evidence="11">
    <location>
        <begin position="149"/>
        <end position="170"/>
    </location>
</feature>
<evidence type="ECO:0000256" key="2">
    <source>
        <dbReference type="ARBA" id="ARBA00004496"/>
    </source>
</evidence>
<dbReference type="EMBL" id="CP063164">
    <property type="protein sequence ID" value="QOR62501.1"/>
    <property type="molecule type" value="Genomic_DNA"/>
</dbReference>
<dbReference type="GO" id="GO:0042026">
    <property type="term" value="P:protein refolding"/>
    <property type="evidence" value="ECO:0007669"/>
    <property type="project" value="UniProtKB-ARBA"/>
</dbReference>
<sequence length="170" mass="17764">MAIEKENSVVGIEYEVKEAGTTEIVDSNKGAQPLEFVMGKGQIIPGLENALVGMNEGESADILVKAADAYGEVNPEAVQVLPIEQFEGVDLQEGMTLYGQGENGQTVQVVVKSFNDKEVTIDFNHPLAGKDLMFSVTVLSSREATADEAATGQVGGGHGSESCGSGCGCH</sequence>
<dbReference type="EC" id="5.2.1.8" evidence="10"/>
<comment type="function">
    <text evidence="8">Also involved in hydrogenase metallocenter assembly, probably by participating in the nickel insertion step. This function in hydrogenase biosynthesis requires chaperone activity and the presence of the metal-binding domain, but not PPIase activity.</text>
</comment>
<evidence type="ECO:0000256" key="9">
    <source>
        <dbReference type="PROSITE-ProRule" id="PRU00277"/>
    </source>
</evidence>
<dbReference type="KEGG" id="sinu:IMZ28_03255"/>
<dbReference type="PANTHER" id="PTHR47861">
    <property type="entry name" value="FKBP-TYPE PEPTIDYL-PROLYL CIS-TRANS ISOMERASE SLYD"/>
    <property type="match status" value="1"/>
</dbReference>
<evidence type="ECO:0000256" key="8">
    <source>
        <dbReference type="ARBA" id="ARBA00037071"/>
    </source>
</evidence>
<evidence type="ECO:0000256" key="10">
    <source>
        <dbReference type="RuleBase" id="RU003915"/>
    </source>
</evidence>
<keyword evidence="4" id="KW-0963">Cytoplasm</keyword>
<keyword evidence="5 9" id="KW-0697">Rotamase</keyword>
<evidence type="ECO:0000256" key="5">
    <source>
        <dbReference type="ARBA" id="ARBA00023110"/>
    </source>
</evidence>
<dbReference type="InterPro" id="IPR048261">
    <property type="entry name" value="SlpA/SlyD-like_ins_sf"/>
</dbReference>
<dbReference type="RefSeq" id="WP_197549319.1">
    <property type="nucleotide sequence ID" value="NZ_CP063164.1"/>
</dbReference>
<name>A0A7M1S6A6_9BACT</name>
<dbReference type="Gene3D" id="2.40.10.330">
    <property type="match status" value="1"/>
</dbReference>
<dbReference type="Pfam" id="PF00254">
    <property type="entry name" value="FKBP_C"/>
    <property type="match status" value="1"/>
</dbReference>
<feature type="compositionally biased region" description="Gly residues" evidence="11">
    <location>
        <begin position="153"/>
        <end position="170"/>
    </location>
</feature>
<evidence type="ECO:0000256" key="7">
    <source>
        <dbReference type="ARBA" id="ARBA00023235"/>
    </source>
</evidence>
<organism evidence="13 14">
    <name type="scientific">Sulfurovum indicum</name>
    <dbReference type="NCBI Taxonomy" id="2779528"/>
    <lineage>
        <taxon>Bacteria</taxon>
        <taxon>Pseudomonadati</taxon>
        <taxon>Campylobacterota</taxon>
        <taxon>Epsilonproteobacteria</taxon>
        <taxon>Campylobacterales</taxon>
        <taxon>Sulfurovaceae</taxon>
        <taxon>Sulfurovum</taxon>
    </lineage>
</organism>
<evidence type="ECO:0000256" key="6">
    <source>
        <dbReference type="ARBA" id="ARBA00023186"/>
    </source>
</evidence>
<dbReference type="GO" id="GO:0003755">
    <property type="term" value="F:peptidyl-prolyl cis-trans isomerase activity"/>
    <property type="evidence" value="ECO:0007669"/>
    <property type="project" value="UniProtKB-UniRule"/>
</dbReference>
<dbReference type="GO" id="GO:0005737">
    <property type="term" value="C:cytoplasm"/>
    <property type="evidence" value="ECO:0007669"/>
    <property type="project" value="UniProtKB-SubCell"/>
</dbReference>
<keyword evidence="7 9" id="KW-0413">Isomerase</keyword>
<dbReference type="InterPro" id="IPR046357">
    <property type="entry name" value="PPIase_dom_sf"/>
</dbReference>
<reference evidence="13 14" key="1">
    <citation type="submission" date="2020-10" db="EMBL/GenBank/DDBJ databases">
        <title>The genome of sulfurovum sp.</title>
        <authorList>
            <person name="Xie S."/>
            <person name="Shao Z."/>
            <person name="Jiang L."/>
        </authorList>
    </citation>
    <scope>NUCLEOTIDE SEQUENCE [LARGE SCALE GENOMIC DNA]</scope>
    <source>
        <strain evidence="13 14">ST-419</strain>
    </source>
</reference>
<evidence type="ECO:0000256" key="4">
    <source>
        <dbReference type="ARBA" id="ARBA00022490"/>
    </source>
</evidence>
<dbReference type="Gene3D" id="3.10.50.40">
    <property type="match status" value="1"/>
</dbReference>
<dbReference type="SUPFAM" id="SSF54534">
    <property type="entry name" value="FKBP-like"/>
    <property type="match status" value="1"/>
</dbReference>
<accession>A0A7M1S6A6</accession>
<evidence type="ECO:0000313" key="13">
    <source>
        <dbReference type="EMBL" id="QOR62501.1"/>
    </source>
</evidence>
<evidence type="ECO:0000313" key="14">
    <source>
        <dbReference type="Proteomes" id="UP000595074"/>
    </source>
</evidence>
<gene>
    <name evidence="13" type="ORF">IMZ28_03255</name>
</gene>